<feature type="domain" description="Carboxylesterase type B" evidence="3">
    <location>
        <begin position="33"/>
        <end position="372"/>
    </location>
</feature>
<dbReference type="PROSITE" id="PS00941">
    <property type="entry name" value="CARBOXYLESTERASE_B_2"/>
    <property type="match status" value="1"/>
</dbReference>
<evidence type="ECO:0000256" key="1">
    <source>
        <dbReference type="SAM" id="MobiDB-lite"/>
    </source>
</evidence>
<dbReference type="Pfam" id="PF00135">
    <property type="entry name" value="COesterase"/>
    <property type="match status" value="1"/>
</dbReference>
<reference evidence="4 5" key="1">
    <citation type="submission" date="2024-04" db="EMBL/GenBank/DDBJ databases">
        <title>Phyllosticta paracitricarpa is synonymous to the EU quarantine fungus P. citricarpa based on phylogenomic analyses.</title>
        <authorList>
            <consortium name="Lawrence Berkeley National Laboratory"/>
            <person name="Van Ingen-Buijs V.A."/>
            <person name="Van Westerhoven A.C."/>
            <person name="Haridas S."/>
            <person name="Skiadas P."/>
            <person name="Martin F."/>
            <person name="Groenewald J.Z."/>
            <person name="Crous P.W."/>
            <person name="Seidl M.F."/>
        </authorList>
    </citation>
    <scope>NUCLEOTIDE SEQUENCE [LARGE SCALE GENOMIC DNA]</scope>
    <source>
        <strain evidence="4 5">CBS 122670</strain>
    </source>
</reference>
<feature type="signal peptide" evidence="2">
    <location>
        <begin position="1"/>
        <end position="22"/>
    </location>
</feature>
<dbReference type="InterPro" id="IPR050309">
    <property type="entry name" value="Type-B_Carboxylest/Lipase"/>
</dbReference>
<feature type="region of interest" description="Disordered" evidence="1">
    <location>
        <begin position="67"/>
        <end position="86"/>
    </location>
</feature>
<dbReference type="InterPro" id="IPR019819">
    <property type="entry name" value="Carboxylesterase_B_CS"/>
</dbReference>
<gene>
    <name evidence="4" type="ORF">IWX46DRAFT_646549</name>
</gene>
<name>A0ABR1MNB6_9PEZI</name>
<keyword evidence="5" id="KW-1185">Reference proteome</keyword>
<evidence type="ECO:0000259" key="3">
    <source>
        <dbReference type="Pfam" id="PF00135"/>
    </source>
</evidence>
<dbReference type="InterPro" id="IPR029058">
    <property type="entry name" value="AB_hydrolase_fold"/>
</dbReference>
<organism evidence="4 5">
    <name type="scientific">Phyllosticta citricarpa</name>
    <dbReference type="NCBI Taxonomy" id="55181"/>
    <lineage>
        <taxon>Eukaryota</taxon>
        <taxon>Fungi</taxon>
        <taxon>Dikarya</taxon>
        <taxon>Ascomycota</taxon>
        <taxon>Pezizomycotina</taxon>
        <taxon>Dothideomycetes</taxon>
        <taxon>Dothideomycetes incertae sedis</taxon>
        <taxon>Botryosphaeriales</taxon>
        <taxon>Phyllostictaceae</taxon>
        <taxon>Phyllosticta</taxon>
    </lineage>
</organism>
<evidence type="ECO:0000313" key="5">
    <source>
        <dbReference type="Proteomes" id="UP001365128"/>
    </source>
</evidence>
<evidence type="ECO:0000313" key="4">
    <source>
        <dbReference type="EMBL" id="KAK7554559.1"/>
    </source>
</evidence>
<dbReference type="Gene3D" id="3.40.50.1820">
    <property type="entry name" value="alpha/beta hydrolase"/>
    <property type="match status" value="1"/>
</dbReference>
<dbReference type="SUPFAM" id="SSF53474">
    <property type="entry name" value="alpha/beta-Hydrolases"/>
    <property type="match status" value="1"/>
</dbReference>
<comment type="caution">
    <text evidence="4">The sequence shown here is derived from an EMBL/GenBank/DDBJ whole genome shotgun (WGS) entry which is preliminary data.</text>
</comment>
<protein>
    <submittedName>
        <fullName evidence="4">Carboxylesterase family-domain-containing protein</fullName>
    </submittedName>
</protein>
<sequence length="585" mass="63334">MWSSSCLRALFVLFLETAWVSGLPACQDSQELPILTLPYARVRARSYDEWSDCYTFSNIPFAAKPVGENRWRSPQPPEQNDTLIDGSYGPSCIQGQSVLSNSGNRSADSAKSLGPQSEDCLYLDVVVPGKAVRDPQSFRLPVIQYVYGGSYYTGSKTRNDGSNIVKSSGNNVIYVAANYRVGAFGFLAGDTMEKEATPNAGLHDIHAAFKWTHRFISLVGGDPKRISAWGESAGAGSLFALLTAHAGTQDPLFRTAVLQSPAIDFAWDRQGTLETRFRQFADAAGCVGQGVVACLRNASAEALVAANAAPSKALPFKGRTPWAPAADGTFLRQMPRLEYEAGNFWPRLDALAVSHTGHEGVVFVDASVDSDERWAAYTDFFFSPVASVAREVAARFAGLRDPRDRVERVVEQGRIVCNARLLVDRFVDAGLTRVYNMVYYRGEGLHGSDVGPTFATLDPSKDVQGADVGYQSYLISLARAGDPNTYRLASTTAPSTVLWPQADVNETRAEQYERALRVVDEGYVVGADPTDSRMDCGFWSDVAVAVTNEGGYAPPGSVRNQSLVPQVGDPSARVDIEGLSVLPGK</sequence>
<keyword evidence="2" id="KW-0732">Signal</keyword>
<feature type="chain" id="PRO_5046579492" evidence="2">
    <location>
        <begin position="23"/>
        <end position="585"/>
    </location>
</feature>
<dbReference type="Proteomes" id="UP001365128">
    <property type="component" value="Unassembled WGS sequence"/>
</dbReference>
<accession>A0ABR1MNB6</accession>
<dbReference type="InterPro" id="IPR002018">
    <property type="entry name" value="CarbesteraseB"/>
</dbReference>
<evidence type="ECO:0000256" key="2">
    <source>
        <dbReference type="SAM" id="SignalP"/>
    </source>
</evidence>
<dbReference type="EMBL" id="JBBPDW010000003">
    <property type="protein sequence ID" value="KAK7554559.1"/>
    <property type="molecule type" value="Genomic_DNA"/>
</dbReference>
<proteinExistence type="predicted"/>
<dbReference type="PANTHER" id="PTHR11559">
    <property type="entry name" value="CARBOXYLESTERASE"/>
    <property type="match status" value="1"/>
</dbReference>